<evidence type="ECO:0000256" key="3">
    <source>
        <dbReference type="ARBA" id="ARBA00022490"/>
    </source>
</evidence>
<evidence type="ECO:0000256" key="1">
    <source>
        <dbReference type="ARBA" id="ARBA00006641"/>
    </source>
</evidence>
<evidence type="ECO:0000256" key="4">
    <source>
        <dbReference type="ARBA" id="ARBA00022670"/>
    </source>
</evidence>
<dbReference type="InterPro" id="IPR036440">
    <property type="entry name" value="Peptidase_C15-like_sf"/>
</dbReference>
<proteinExistence type="inferred from homology"/>
<evidence type="ECO:0000256" key="2">
    <source>
        <dbReference type="ARBA" id="ARBA00019191"/>
    </source>
</evidence>
<dbReference type="InterPro" id="IPR000816">
    <property type="entry name" value="Peptidase_C15"/>
</dbReference>
<dbReference type="PIRSF" id="PIRSF015592">
    <property type="entry name" value="Prld-crbxl_pptds"/>
    <property type="match status" value="1"/>
</dbReference>
<evidence type="ECO:0000256" key="8">
    <source>
        <dbReference type="ARBA" id="ARBA00031559"/>
    </source>
</evidence>
<dbReference type="PANTHER" id="PTHR23402:SF1">
    <property type="entry name" value="PYROGLUTAMYL-PEPTIDASE I"/>
    <property type="match status" value="1"/>
</dbReference>
<evidence type="ECO:0000256" key="7">
    <source>
        <dbReference type="ARBA" id="ARBA00030836"/>
    </source>
</evidence>
<reference evidence="9 10" key="1">
    <citation type="journal article" date="2016" name="Int. J. Syst. Evol. Microbiol.">
        <title>Tessaracoccus flavus sp. nov., isolated from the drainage system of a lindane-producing factory.</title>
        <authorList>
            <person name="Kumari R."/>
            <person name="Singh P."/>
            <person name="Schumann P."/>
            <person name="Lal R."/>
        </authorList>
    </citation>
    <scope>NUCLEOTIDE SEQUENCE [LARGE SCALE GENOMIC DNA]</scope>
    <source>
        <strain evidence="9 10">RP1T</strain>
    </source>
</reference>
<protein>
    <recommendedName>
        <fullName evidence="2">Pyrrolidone-carboxylate peptidase</fullName>
    </recommendedName>
    <alternativeName>
        <fullName evidence="7">5-oxoprolyl-peptidase</fullName>
    </alternativeName>
    <alternativeName>
        <fullName evidence="8">Pyroglutamyl-peptidase I</fullName>
    </alternativeName>
</protein>
<organism evidence="9 10">
    <name type="scientific">Tessaracoccus flavus</name>
    <dbReference type="NCBI Taxonomy" id="1610493"/>
    <lineage>
        <taxon>Bacteria</taxon>
        <taxon>Bacillati</taxon>
        <taxon>Actinomycetota</taxon>
        <taxon>Actinomycetes</taxon>
        <taxon>Propionibacteriales</taxon>
        <taxon>Propionibacteriaceae</taxon>
        <taxon>Tessaracoccus</taxon>
    </lineage>
</organism>
<sequence length="209" mass="21746">MKILLTAFEPFGGDTVNASLDVARAVRDLWAGPGELVTATLSVSFERAPRELLTAIEEQRPDAVVCLGEAGGRDVVTPERWAGAVADARIPDNDGSQPRMLALDDGPDRIGSRLDTDALVVALVRAGTPARASDDAGRFVCNAVYRAVLRHFEGPATFIHVPAIRPDHTTALVGAETDEGGSTRRATISTSVVAAGIAAALAGLQIAPG</sequence>
<comment type="similarity">
    <text evidence="1">Belongs to the peptidase C15 family.</text>
</comment>
<dbReference type="GO" id="GO:0006508">
    <property type="term" value="P:proteolysis"/>
    <property type="evidence" value="ECO:0007669"/>
    <property type="project" value="UniProtKB-KW"/>
</dbReference>
<dbReference type="CDD" id="cd00501">
    <property type="entry name" value="Peptidase_C15"/>
    <property type="match status" value="1"/>
</dbReference>
<keyword evidence="3" id="KW-0963">Cytoplasm</keyword>
<dbReference type="GO" id="GO:0016920">
    <property type="term" value="F:pyroglutamyl-peptidase activity"/>
    <property type="evidence" value="ECO:0007669"/>
    <property type="project" value="InterPro"/>
</dbReference>
<gene>
    <name evidence="9" type="ORF">RPIT_02870</name>
</gene>
<dbReference type="EMBL" id="CP019605">
    <property type="protein sequence ID" value="AQP43885.1"/>
    <property type="molecule type" value="Genomic_DNA"/>
</dbReference>
<evidence type="ECO:0000256" key="6">
    <source>
        <dbReference type="ARBA" id="ARBA00022807"/>
    </source>
</evidence>
<keyword evidence="4" id="KW-0645">Protease</keyword>
<dbReference type="Pfam" id="PF01470">
    <property type="entry name" value="Peptidase_C15"/>
    <property type="match status" value="1"/>
</dbReference>
<dbReference type="SUPFAM" id="SSF53182">
    <property type="entry name" value="Pyrrolidone carboxyl peptidase (pyroglutamate aminopeptidase)"/>
    <property type="match status" value="1"/>
</dbReference>
<evidence type="ECO:0000313" key="10">
    <source>
        <dbReference type="Proteomes" id="UP000188324"/>
    </source>
</evidence>
<dbReference type="RefSeq" id="WP_077340403.1">
    <property type="nucleotide sequence ID" value="NZ_CP019605.1"/>
</dbReference>
<keyword evidence="5" id="KW-0378">Hydrolase</keyword>
<dbReference type="AlphaFoldDB" id="A0A1Q2CCW2"/>
<dbReference type="KEGG" id="tfl:RPIT_02870"/>
<name>A0A1Q2CCW2_9ACTN</name>
<dbReference type="Proteomes" id="UP000188324">
    <property type="component" value="Chromosome"/>
</dbReference>
<dbReference type="Gene3D" id="3.40.630.20">
    <property type="entry name" value="Peptidase C15, pyroglutamyl peptidase I-like"/>
    <property type="match status" value="1"/>
</dbReference>
<dbReference type="STRING" id="1610493.RPIT_02870"/>
<evidence type="ECO:0000313" key="9">
    <source>
        <dbReference type="EMBL" id="AQP43885.1"/>
    </source>
</evidence>
<dbReference type="GO" id="GO:0005829">
    <property type="term" value="C:cytosol"/>
    <property type="evidence" value="ECO:0007669"/>
    <property type="project" value="InterPro"/>
</dbReference>
<dbReference type="PRINTS" id="PR00706">
    <property type="entry name" value="PYROGLUPTASE"/>
</dbReference>
<dbReference type="PANTHER" id="PTHR23402">
    <property type="entry name" value="PROTEASE FAMILY C15 PYROGLUTAMYL-PEPTIDASE I-RELATED"/>
    <property type="match status" value="1"/>
</dbReference>
<keyword evidence="10" id="KW-1185">Reference proteome</keyword>
<accession>A0A1Q2CCW2</accession>
<dbReference type="InterPro" id="IPR016125">
    <property type="entry name" value="Peptidase_C15-like"/>
</dbReference>
<keyword evidence="6" id="KW-0788">Thiol protease</keyword>
<evidence type="ECO:0000256" key="5">
    <source>
        <dbReference type="ARBA" id="ARBA00022801"/>
    </source>
</evidence>